<organism evidence="1 2">
    <name type="scientific">Fragariocoptes setiger</name>
    <dbReference type="NCBI Taxonomy" id="1670756"/>
    <lineage>
        <taxon>Eukaryota</taxon>
        <taxon>Metazoa</taxon>
        <taxon>Ecdysozoa</taxon>
        <taxon>Arthropoda</taxon>
        <taxon>Chelicerata</taxon>
        <taxon>Arachnida</taxon>
        <taxon>Acari</taxon>
        <taxon>Acariformes</taxon>
        <taxon>Trombidiformes</taxon>
        <taxon>Prostigmata</taxon>
        <taxon>Eupodina</taxon>
        <taxon>Eriophyoidea</taxon>
        <taxon>Phytoptidae</taxon>
        <taxon>Fragariocoptes</taxon>
    </lineage>
</organism>
<protein>
    <submittedName>
        <fullName evidence="1">Uncharacterized protein</fullName>
    </submittedName>
</protein>
<evidence type="ECO:0000313" key="1">
    <source>
        <dbReference type="EMBL" id="KAG9510896.1"/>
    </source>
</evidence>
<dbReference type="EMBL" id="JAIFTH010000058">
    <property type="protein sequence ID" value="KAG9510896.1"/>
    <property type="molecule type" value="Genomic_DNA"/>
</dbReference>
<comment type="caution">
    <text evidence="1">The sequence shown here is derived from an EMBL/GenBank/DDBJ whole genome shotgun (WGS) entry which is preliminary data.</text>
</comment>
<accession>A0ABQ7SBU8</accession>
<feature type="non-terminal residue" evidence="1">
    <location>
        <position position="1"/>
    </location>
</feature>
<dbReference type="Proteomes" id="UP000825002">
    <property type="component" value="Unassembled WGS sequence"/>
</dbReference>
<reference evidence="1 2" key="1">
    <citation type="submission" date="2020-10" db="EMBL/GenBank/DDBJ databases">
        <authorList>
            <person name="Klimov P.B."/>
            <person name="Dyachkov S.M."/>
            <person name="Chetverikov P.E."/>
        </authorList>
    </citation>
    <scope>NUCLEOTIDE SEQUENCE [LARGE SCALE GENOMIC DNA]</scope>
    <source>
        <strain evidence="1">BMOC 18-1129-001#AD2665</strain>
        <tissue evidence="1">Entire mites</tissue>
    </source>
</reference>
<name>A0ABQ7SBU8_9ACAR</name>
<gene>
    <name evidence="1" type="ORF">GZH46_00547</name>
</gene>
<evidence type="ECO:0000313" key="2">
    <source>
        <dbReference type="Proteomes" id="UP000825002"/>
    </source>
</evidence>
<proteinExistence type="predicted"/>
<keyword evidence="2" id="KW-1185">Reference proteome</keyword>
<sequence>ANKRASKQIDDTHHSSEITIEIAIAIAITINKKYTRGFAGWVDVAAAPSALLARSRQLRRTPGGMSIPTHNEYPFLLKKCNNILTGNFEALFKYEGSETGSLKCNLVPLNRPQRIQKCKNYFDSLSGCGENRWDKSEK</sequence>